<reference evidence="2 3" key="2">
    <citation type="submission" date="2016-08" db="EMBL/GenBank/DDBJ databases">
        <title>Pervasive Adenine N6-methylation of Active Genes in Fungi.</title>
        <authorList>
            <consortium name="DOE Joint Genome Institute"/>
            <person name="Mondo S.J."/>
            <person name="Dannebaum R.O."/>
            <person name="Kuo R.C."/>
            <person name="Labutti K."/>
            <person name="Haridas S."/>
            <person name="Kuo A."/>
            <person name="Salamov A."/>
            <person name="Ahrendt S.R."/>
            <person name="Lipzen A."/>
            <person name="Sullivan W."/>
            <person name="Andreopoulos W.B."/>
            <person name="Clum A."/>
            <person name="Lindquist E."/>
            <person name="Daum C."/>
            <person name="Ramamoorthy G.K."/>
            <person name="Gryganskyi A."/>
            <person name="Culley D."/>
            <person name="Magnuson J.K."/>
            <person name="James T.Y."/>
            <person name="O'Malley M.A."/>
            <person name="Stajich J.E."/>
            <person name="Spatafora J.W."/>
            <person name="Visel A."/>
            <person name="Grigoriev I.V."/>
        </authorList>
    </citation>
    <scope>NUCLEOTIDE SEQUENCE [LARGE SCALE GENOMIC DNA]</scope>
    <source>
        <strain evidence="2 3">S4</strain>
    </source>
</reference>
<dbReference type="Proteomes" id="UP000193944">
    <property type="component" value="Unassembled WGS sequence"/>
</dbReference>
<reference evidence="2 3" key="1">
    <citation type="submission" date="2016-08" db="EMBL/GenBank/DDBJ databases">
        <title>A Parts List for Fungal Cellulosomes Revealed by Comparative Genomics.</title>
        <authorList>
            <consortium name="DOE Joint Genome Institute"/>
            <person name="Haitjema C.H."/>
            <person name="Gilmore S.P."/>
            <person name="Henske J.K."/>
            <person name="Solomon K.V."/>
            <person name="De Groot R."/>
            <person name="Kuo A."/>
            <person name="Mondo S.J."/>
            <person name="Salamov A.A."/>
            <person name="Labutti K."/>
            <person name="Zhao Z."/>
            <person name="Chiniquy J."/>
            <person name="Barry K."/>
            <person name="Brewer H.M."/>
            <person name="Purvine S.O."/>
            <person name="Wright A.T."/>
            <person name="Boxma B."/>
            <person name="Van Alen T."/>
            <person name="Hackstein J.H."/>
            <person name="Baker S.E."/>
            <person name="Grigoriev I.V."/>
            <person name="O'Malley M.A."/>
        </authorList>
    </citation>
    <scope>NUCLEOTIDE SEQUENCE [LARGE SCALE GENOMIC DNA]</scope>
    <source>
        <strain evidence="2 3">S4</strain>
    </source>
</reference>
<protein>
    <submittedName>
        <fullName evidence="2">Uncharacterized protein</fullName>
    </submittedName>
</protein>
<sequence length="112" mass="12650">MKFYLFLVVISLILSVTNGRFINIGGVFMEMATKSKYYAIVPVEKNGEYIKGYLITENCKTNYMCTGKLSTHLTELFTDCVRVKDNKKIGKIFTADKTKGKKGGVKNPILYC</sequence>
<organism evidence="2 3">
    <name type="scientific">Anaeromyces robustus</name>
    <dbReference type="NCBI Taxonomy" id="1754192"/>
    <lineage>
        <taxon>Eukaryota</taxon>
        <taxon>Fungi</taxon>
        <taxon>Fungi incertae sedis</taxon>
        <taxon>Chytridiomycota</taxon>
        <taxon>Chytridiomycota incertae sedis</taxon>
        <taxon>Neocallimastigomycetes</taxon>
        <taxon>Neocallimastigales</taxon>
        <taxon>Neocallimastigaceae</taxon>
        <taxon>Anaeromyces</taxon>
    </lineage>
</organism>
<evidence type="ECO:0000256" key="1">
    <source>
        <dbReference type="SAM" id="SignalP"/>
    </source>
</evidence>
<proteinExistence type="predicted"/>
<comment type="caution">
    <text evidence="2">The sequence shown here is derived from an EMBL/GenBank/DDBJ whole genome shotgun (WGS) entry which is preliminary data.</text>
</comment>
<feature type="chain" id="PRO_5012553431" evidence="1">
    <location>
        <begin position="20"/>
        <end position="112"/>
    </location>
</feature>
<dbReference type="EMBL" id="MCFG01000147">
    <property type="protein sequence ID" value="ORX80378.1"/>
    <property type="molecule type" value="Genomic_DNA"/>
</dbReference>
<gene>
    <name evidence="2" type="ORF">BCR32DRAFT_245691</name>
</gene>
<dbReference type="AlphaFoldDB" id="A0A1Y1X417"/>
<keyword evidence="1" id="KW-0732">Signal</keyword>
<accession>A0A1Y1X417</accession>
<feature type="signal peptide" evidence="1">
    <location>
        <begin position="1"/>
        <end position="19"/>
    </location>
</feature>
<evidence type="ECO:0000313" key="2">
    <source>
        <dbReference type="EMBL" id="ORX80378.1"/>
    </source>
</evidence>
<evidence type="ECO:0000313" key="3">
    <source>
        <dbReference type="Proteomes" id="UP000193944"/>
    </source>
</evidence>
<name>A0A1Y1X417_9FUNG</name>
<keyword evidence="3" id="KW-1185">Reference proteome</keyword>